<reference evidence="3 4" key="1">
    <citation type="submission" date="2020-07" db="EMBL/GenBank/DDBJ databases">
        <title>Sequencing the genomes of 1000 actinobacteria strains.</title>
        <authorList>
            <person name="Klenk H.-P."/>
        </authorList>
    </citation>
    <scope>NUCLEOTIDE SEQUENCE [LARGE SCALE GENOMIC DNA]</scope>
    <source>
        <strain evidence="3 4">DSM 44749</strain>
    </source>
</reference>
<feature type="domain" description="DNA primase/polymerase bifunctional N-terminal" evidence="2">
    <location>
        <begin position="32"/>
        <end position="199"/>
    </location>
</feature>
<protein>
    <recommendedName>
        <fullName evidence="2">DNA primase/polymerase bifunctional N-terminal domain-containing protein</fullName>
    </recommendedName>
</protein>
<proteinExistence type="predicted"/>
<comment type="caution">
    <text evidence="3">The sequence shown here is derived from an EMBL/GenBank/DDBJ whole genome shotgun (WGS) entry which is preliminary data.</text>
</comment>
<dbReference type="RefSeq" id="WP_179760204.1">
    <property type="nucleotide sequence ID" value="NZ_BAAAJZ010000005.1"/>
</dbReference>
<sequence>MPVQTSPTENRAAPARSGNPHGPRRGIYAAHAQRYRDAGWRYVLALPAGEKTPPMRGFTGAARVAPSGADIAEMAAWRPNGNLAIGAENDVEVDGRRWDVVFLDVDHYAKDGVMRRGGDTVAAIEAAVGATFPPTWSITSRGPGISGKFAGRIPAGTTLVTSLPGVELIQRHHRYAVAPPSRNPHDDGRPFLWRRGARPAAGNHGVEAEPGVIPRPSDIPEWPPELVAALTSDRPRIDPVEVSLSERREWWDSLAPAPICAVVRNRLVVALDVLQRGQRSRFDSTRNATLALLRAGERGHHGVREAIGELRRAYIRAVATSRAGGRTHGLHPDAARAEFGRMLRPEALGLVLADPTPEERAVCTCAEGLLRILLSDVHGPDWVHGQFGIGPVGPLLRDVLDPAVRDYFTGLDAEWSR</sequence>
<evidence type="ECO:0000313" key="4">
    <source>
        <dbReference type="Proteomes" id="UP000549695"/>
    </source>
</evidence>
<evidence type="ECO:0000256" key="1">
    <source>
        <dbReference type="SAM" id="MobiDB-lite"/>
    </source>
</evidence>
<accession>A0A852VW98</accession>
<organism evidence="3 4">
    <name type="scientific">Pseudonocardia alni</name>
    <name type="common">Amycolata alni</name>
    <dbReference type="NCBI Taxonomy" id="33907"/>
    <lineage>
        <taxon>Bacteria</taxon>
        <taxon>Bacillati</taxon>
        <taxon>Actinomycetota</taxon>
        <taxon>Actinomycetes</taxon>
        <taxon>Pseudonocardiales</taxon>
        <taxon>Pseudonocardiaceae</taxon>
        <taxon>Pseudonocardia</taxon>
    </lineage>
</organism>
<gene>
    <name evidence="3" type="ORF">HDA37_000654</name>
</gene>
<evidence type="ECO:0000313" key="3">
    <source>
        <dbReference type="EMBL" id="NYG00369.1"/>
    </source>
</evidence>
<dbReference type="AlphaFoldDB" id="A0A852VW98"/>
<feature type="region of interest" description="Disordered" evidence="1">
    <location>
        <begin position="1"/>
        <end position="25"/>
    </location>
</feature>
<dbReference type="InterPro" id="IPR015330">
    <property type="entry name" value="DNA_primase/pol_bifunc_N"/>
</dbReference>
<dbReference type="EMBL" id="JACCCZ010000001">
    <property type="protein sequence ID" value="NYG00369.1"/>
    <property type="molecule type" value="Genomic_DNA"/>
</dbReference>
<dbReference type="GeneID" id="98050474"/>
<keyword evidence="4" id="KW-1185">Reference proteome</keyword>
<evidence type="ECO:0000259" key="2">
    <source>
        <dbReference type="Pfam" id="PF09250"/>
    </source>
</evidence>
<dbReference type="Pfam" id="PF09250">
    <property type="entry name" value="Prim-Pol"/>
    <property type="match status" value="1"/>
</dbReference>
<dbReference type="Proteomes" id="UP000549695">
    <property type="component" value="Unassembled WGS sequence"/>
</dbReference>
<name>A0A852VW98_PSEA5</name>